<dbReference type="Pfam" id="PF00270">
    <property type="entry name" value="DEAD"/>
    <property type="match status" value="1"/>
</dbReference>
<dbReference type="InterPro" id="IPR050699">
    <property type="entry name" value="RNA-DNA_Helicase"/>
</dbReference>
<accession>A0A1B0ZI24</accession>
<dbReference type="Proteomes" id="UP000092596">
    <property type="component" value="Chromosome"/>
</dbReference>
<feature type="compositionally biased region" description="Basic and acidic residues" evidence="5">
    <location>
        <begin position="666"/>
        <end position="682"/>
    </location>
</feature>
<dbReference type="AlphaFoldDB" id="A0A1B0ZI24"/>
<evidence type="ECO:0000256" key="4">
    <source>
        <dbReference type="ARBA" id="ARBA00022840"/>
    </source>
</evidence>
<keyword evidence="2" id="KW-0378">Hydrolase</keyword>
<dbReference type="Pfam" id="PF26090">
    <property type="entry name" value="SH3_HelY"/>
    <property type="match status" value="1"/>
</dbReference>
<dbReference type="GO" id="GO:0003676">
    <property type="term" value="F:nucleic acid binding"/>
    <property type="evidence" value="ECO:0007669"/>
    <property type="project" value="InterPro"/>
</dbReference>
<dbReference type="InterPro" id="IPR001650">
    <property type="entry name" value="Helicase_C-like"/>
</dbReference>
<dbReference type="PATRIC" id="fig|1630135.4.peg.1097"/>
<dbReference type="CDD" id="cd18795">
    <property type="entry name" value="SF2_C_Ski2"/>
    <property type="match status" value="1"/>
</dbReference>
<evidence type="ECO:0000259" key="6">
    <source>
        <dbReference type="PROSITE" id="PS51192"/>
    </source>
</evidence>
<keyword evidence="4" id="KW-0067">ATP-binding</keyword>
<proteinExistence type="predicted"/>
<dbReference type="SMART" id="SM00490">
    <property type="entry name" value="HELICc"/>
    <property type="match status" value="1"/>
</dbReference>
<evidence type="ECO:0000313" key="9">
    <source>
        <dbReference type="Proteomes" id="UP000092596"/>
    </source>
</evidence>
<dbReference type="Gene3D" id="1.10.3380.30">
    <property type="match status" value="1"/>
</dbReference>
<evidence type="ECO:0000256" key="3">
    <source>
        <dbReference type="ARBA" id="ARBA00022806"/>
    </source>
</evidence>
<dbReference type="SMART" id="SM00487">
    <property type="entry name" value="DEXDc"/>
    <property type="match status" value="1"/>
</dbReference>
<dbReference type="InterPro" id="IPR027417">
    <property type="entry name" value="P-loop_NTPase"/>
</dbReference>
<evidence type="ECO:0000259" key="7">
    <source>
        <dbReference type="PROSITE" id="PS51194"/>
    </source>
</evidence>
<organism evidence="8 9">
    <name type="scientific">Dermabacter vaginalis</name>
    <dbReference type="NCBI Taxonomy" id="1630135"/>
    <lineage>
        <taxon>Bacteria</taxon>
        <taxon>Bacillati</taxon>
        <taxon>Actinomycetota</taxon>
        <taxon>Actinomycetes</taxon>
        <taxon>Micrococcales</taxon>
        <taxon>Dermabacteraceae</taxon>
        <taxon>Dermabacter</taxon>
    </lineage>
</organism>
<dbReference type="PROSITE" id="PS51192">
    <property type="entry name" value="HELICASE_ATP_BIND_1"/>
    <property type="match status" value="1"/>
</dbReference>
<dbReference type="InterPro" id="IPR011545">
    <property type="entry name" value="DEAD/DEAH_box_helicase_dom"/>
</dbReference>
<evidence type="ECO:0000256" key="2">
    <source>
        <dbReference type="ARBA" id="ARBA00022801"/>
    </source>
</evidence>
<dbReference type="InterPro" id="IPR058621">
    <property type="entry name" value="SH3_HelY"/>
</dbReference>
<dbReference type="STRING" id="1630135.DAD186_10950"/>
<sequence length="945" mass="105368">MSEHTIANIREGFTGRFSFDLDPFQLNAMDALDRGSSVLVAAPTGAGKTIAGEYAVHRAIAHGVKVFYTTPIKALSNQKYQELVDWLGHEAVGLVTGDVNINSEAQVVVMTTEILRNMMYADSPTLHSLGYVVMDEVHYLADRMRGPVWEEIIIHLPRSVQLVALSATVSNVEEFGAWLEEVRGSTEVIVSERRPIPLWQHVLSDHELIDVFLDEDGQATPSHGPFTHRRYREVNPLLAEIGKDSWEKVPSDRRHGSNRRGRGRKHGRSGRRGYRDRRQDQRGHRRSSRHDQQMRPRAMSRADVVFLLEKKGMLPAIFFIFSRSGCDQAVSQLMRANVRLTDDAERSQIKEAFRAALGDVRADDYDALGIGRIERAAMNGLAAHHAGQLPAVKAVIEDLFARGLVKVVCATETLALGINMPARTVVLDKLTKFNGTEHAQITPGEYTQLTGRAGRRGIDVEGHAVVVVGSSVAAQDVAGLASTRTYKLRSAFRPTYNMAVNLLGRYSLEEAYETLESSFAQFHTDRSVVAQARKAREKHDVAEQYREAMHCSKGDIAEYADILEKISAREKELSRNRADKQRERTRSIVGKLRRGEIIAIPGGRRSGFAVVIDHEKTVKGPRVWVVTREGQLRDLYPEDFSASPMVLETMRVPSLDRIRSARVRKDTASALREKLRGEESPRKAVRARSTGKTANPNHDPLLVELREALRAHPCHHCEEREQHMRWISRYRKAAREAARAERTVTQRTSHLVRQFDRVRAVLEALGYVGEADAAGHVSVTSKGELLKRVYSERDLIVCEALDQGVLERLSPDALAAVASALSYEPRRDDGGSEDHDDRAVTRALYALSFLVDDINVQERRAGLEQTPAPHPGLCSAVYRWAHGEGFAQSVGNIPVAPGDFVRHVRQVIDLLDHLAHVPGEAHTGVAATARKARLQLLRGIVAQDM</sequence>
<evidence type="ECO:0008006" key="10">
    <source>
        <dbReference type="Google" id="ProtNLM"/>
    </source>
</evidence>
<evidence type="ECO:0000256" key="5">
    <source>
        <dbReference type="SAM" id="MobiDB-lite"/>
    </source>
</evidence>
<dbReference type="GO" id="GO:0005524">
    <property type="term" value="F:ATP binding"/>
    <property type="evidence" value="ECO:0007669"/>
    <property type="project" value="UniProtKB-KW"/>
</dbReference>
<keyword evidence="1" id="KW-0547">Nucleotide-binding</keyword>
<gene>
    <name evidence="8" type="ORF">DAD186_10950</name>
</gene>
<dbReference type="PANTHER" id="PTHR12131:SF1">
    <property type="entry name" value="ATP-DEPENDENT RNA HELICASE SUPV3L1, MITOCHONDRIAL-RELATED"/>
    <property type="match status" value="1"/>
</dbReference>
<dbReference type="Gene3D" id="3.40.50.300">
    <property type="entry name" value="P-loop containing nucleotide triphosphate hydrolases"/>
    <property type="match status" value="2"/>
</dbReference>
<protein>
    <recommendedName>
        <fullName evidence="10">DEAD/DEAH box helicase</fullName>
    </recommendedName>
</protein>
<dbReference type="GO" id="GO:0004386">
    <property type="term" value="F:helicase activity"/>
    <property type="evidence" value="ECO:0007669"/>
    <property type="project" value="UniProtKB-KW"/>
</dbReference>
<feature type="domain" description="Helicase ATP-binding" evidence="6">
    <location>
        <begin position="29"/>
        <end position="187"/>
    </location>
</feature>
<keyword evidence="3" id="KW-0347">Helicase</keyword>
<feature type="compositionally biased region" description="Basic residues" evidence="5">
    <location>
        <begin position="256"/>
        <end position="275"/>
    </location>
</feature>
<name>A0A1B0ZI24_9MICO</name>
<dbReference type="Pfam" id="PF00271">
    <property type="entry name" value="Helicase_C"/>
    <property type="match status" value="1"/>
</dbReference>
<evidence type="ECO:0000313" key="8">
    <source>
        <dbReference type="EMBL" id="ANP27645.1"/>
    </source>
</evidence>
<feature type="region of interest" description="Disordered" evidence="5">
    <location>
        <begin position="666"/>
        <end position="700"/>
    </location>
</feature>
<feature type="region of interest" description="Disordered" evidence="5">
    <location>
        <begin position="248"/>
        <end position="297"/>
    </location>
</feature>
<dbReference type="EMBL" id="CP012117">
    <property type="protein sequence ID" value="ANP27645.1"/>
    <property type="molecule type" value="Genomic_DNA"/>
</dbReference>
<dbReference type="InterPro" id="IPR012961">
    <property type="entry name" value="Ski2/MTR4_C"/>
</dbReference>
<dbReference type="RefSeq" id="WP_065247813.1">
    <property type="nucleotide sequence ID" value="NZ_CP012117.1"/>
</dbReference>
<dbReference type="GO" id="GO:0055087">
    <property type="term" value="C:Ski complex"/>
    <property type="evidence" value="ECO:0007669"/>
    <property type="project" value="TreeGrafter"/>
</dbReference>
<dbReference type="GO" id="GO:0070478">
    <property type="term" value="P:nuclear-transcribed mRNA catabolic process, 3'-5' exonucleolytic nonsense-mediated decay"/>
    <property type="evidence" value="ECO:0007669"/>
    <property type="project" value="TreeGrafter"/>
</dbReference>
<dbReference type="InterPro" id="IPR014001">
    <property type="entry name" value="Helicase_ATP-bd"/>
</dbReference>
<reference evidence="8 9" key="1">
    <citation type="submission" date="2015-06" db="EMBL/GenBank/DDBJ databases">
        <title>Investigation of pathophysiology for high-risk pregnancy and development of treatment modality based on it.</title>
        <authorList>
            <person name="Kim B.-C."/>
            <person name="Lim S."/>
        </authorList>
    </citation>
    <scope>NUCLEOTIDE SEQUENCE [LARGE SCALE GENOMIC DNA]</scope>
    <source>
        <strain evidence="8 9">AD1-86</strain>
    </source>
</reference>
<dbReference type="SUPFAM" id="SSF52540">
    <property type="entry name" value="P-loop containing nucleoside triphosphate hydrolases"/>
    <property type="match status" value="1"/>
</dbReference>
<feature type="domain" description="Helicase C-terminal" evidence="7">
    <location>
        <begin position="300"/>
        <end position="504"/>
    </location>
</feature>
<dbReference type="PANTHER" id="PTHR12131">
    <property type="entry name" value="ATP-DEPENDENT RNA AND DNA HELICASE"/>
    <property type="match status" value="1"/>
</dbReference>
<dbReference type="KEGG" id="dva:DAD186_10950"/>
<dbReference type="GO" id="GO:0016787">
    <property type="term" value="F:hydrolase activity"/>
    <property type="evidence" value="ECO:0007669"/>
    <property type="project" value="UniProtKB-KW"/>
</dbReference>
<dbReference type="Pfam" id="PF08148">
    <property type="entry name" value="DSHCT"/>
    <property type="match status" value="1"/>
</dbReference>
<dbReference type="SMART" id="SM01142">
    <property type="entry name" value="DSHCT"/>
    <property type="match status" value="1"/>
</dbReference>
<dbReference type="PROSITE" id="PS51194">
    <property type="entry name" value="HELICASE_CTER"/>
    <property type="match status" value="1"/>
</dbReference>
<evidence type="ECO:0000256" key="1">
    <source>
        <dbReference type="ARBA" id="ARBA00022741"/>
    </source>
</evidence>